<evidence type="ECO:0000313" key="3">
    <source>
        <dbReference type="Proteomes" id="UP000186905"/>
    </source>
</evidence>
<dbReference type="OrthoDB" id="86125at2"/>
<dbReference type="STRING" id="1903952.BIT28_25235"/>
<name>A0A1Q9GFD3_9GAMM</name>
<feature type="transmembrane region" description="Helical" evidence="1">
    <location>
        <begin position="234"/>
        <end position="257"/>
    </location>
</feature>
<feature type="transmembrane region" description="Helical" evidence="1">
    <location>
        <begin position="355"/>
        <end position="377"/>
    </location>
</feature>
<keyword evidence="1" id="KW-0812">Transmembrane</keyword>
<accession>A0A1Q9GFD3</accession>
<organism evidence="2 3">
    <name type="scientific">Photobacterium proteolyticum</name>
    <dbReference type="NCBI Taxonomy" id="1903952"/>
    <lineage>
        <taxon>Bacteria</taxon>
        <taxon>Pseudomonadati</taxon>
        <taxon>Pseudomonadota</taxon>
        <taxon>Gammaproteobacteria</taxon>
        <taxon>Vibrionales</taxon>
        <taxon>Vibrionaceae</taxon>
        <taxon>Photobacterium</taxon>
    </lineage>
</organism>
<dbReference type="GO" id="GO:0005886">
    <property type="term" value="C:plasma membrane"/>
    <property type="evidence" value="ECO:0007669"/>
    <property type="project" value="TreeGrafter"/>
</dbReference>
<dbReference type="RefSeq" id="WP_075766599.1">
    <property type="nucleotide sequence ID" value="NZ_MJIL01000088.1"/>
</dbReference>
<dbReference type="AlphaFoldDB" id="A0A1Q9GFD3"/>
<keyword evidence="3" id="KW-1185">Reference proteome</keyword>
<reference evidence="2 3" key="1">
    <citation type="submission" date="2016-09" db="EMBL/GenBank/DDBJ databases">
        <title>Photobacterium proteolyticum sp. nov. a protease producing bacterium isolated from ocean sediments of Laizhou Bay.</title>
        <authorList>
            <person name="Li Y."/>
        </authorList>
    </citation>
    <scope>NUCLEOTIDE SEQUENCE [LARGE SCALE GENOMIC DNA]</scope>
    <source>
        <strain evidence="2 3">13-12</strain>
    </source>
</reference>
<evidence type="ECO:0000313" key="2">
    <source>
        <dbReference type="EMBL" id="OLQ73133.1"/>
    </source>
</evidence>
<dbReference type="GO" id="GO:0015128">
    <property type="term" value="F:gluconate transmembrane transporter activity"/>
    <property type="evidence" value="ECO:0007669"/>
    <property type="project" value="InterPro"/>
</dbReference>
<sequence length="460" mass="48239">MTLSILGIFASLIILMVLAYRGVSVIVLAPLTAMLATIFSGDFPAIVAYTEILMKAMAGFIALYFPVFLVGAIFGHVMGVSGASTAIANFISATFGNDRAILAVVCATALLVYGGVSLFVVVFAIYPIGVSIYKKADVPKRLLPASIALGAFTFTMTALPGSPQYINTMPIPYFGTTIYAAPLLGIISSVIMMTLGIVWLTRRARKLNAAGEGYGVHDADKEIQYNDNTKLPGFVLAIVPILLIFILNFALTNWYFIEFAANYLPAMKALGKSQINGIWPVVISLAVAIVASFILFRAYIPSPKKQLEKGALGSLLPIMNTASEVGYGGVIKALAAFSVLQAGIVSMDISPIIKVAISTTLLAGVVGSSSGGTALALEALGESFKTMALEHGISLEAFHRIAIMAAGGLDTLPHSGAVITLLAVTGLSHRQSYKDIAMCTIAIPLFAVAIAIALAMSGIT</sequence>
<feature type="transmembrane region" description="Helical" evidence="1">
    <location>
        <begin position="179"/>
        <end position="200"/>
    </location>
</feature>
<proteinExistence type="predicted"/>
<feature type="transmembrane region" description="Helical" evidence="1">
    <location>
        <begin position="142"/>
        <end position="159"/>
    </location>
</feature>
<feature type="transmembrane region" description="Helical" evidence="1">
    <location>
        <begin position="29"/>
        <end position="49"/>
    </location>
</feature>
<keyword evidence="1" id="KW-1133">Transmembrane helix</keyword>
<comment type="caution">
    <text evidence="2">The sequence shown here is derived from an EMBL/GenBank/DDBJ whole genome shotgun (WGS) entry which is preliminary data.</text>
</comment>
<keyword evidence="1" id="KW-0472">Membrane</keyword>
<feature type="transmembrane region" description="Helical" evidence="1">
    <location>
        <begin position="436"/>
        <end position="459"/>
    </location>
</feature>
<protein>
    <submittedName>
        <fullName evidence="2">Transporter</fullName>
    </submittedName>
</protein>
<dbReference type="InterPro" id="IPR003474">
    <property type="entry name" value="Glcn_transporter"/>
</dbReference>
<evidence type="ECO:0000256" key="1">
    <source>
        <dbReference type="SAM" id="Phobius"/>
    </source>
</evidence>
<dbReference type="PANTHER" id="PTHR30354:SF7">
    <property type="entry name" value="BLL7963 PROTEIN"/>
    <property type="match status" value="1"/>
</dbReference>
<dbReference type="Proteomes" id="UP000186905">
    <property type="component" value="Unassembled WGS sequence"/>
</dbReference>
<feature type="transmembrane region" description="Helical" evidence="1">
    <location>
        <begin position="61"/>
        <end position="88"/>
    </location>
</feature>
<dbReference type="PANTHER" id="PTHR30354">
    <property type="entry name" value="GNT FAMILY GLUCONATE TRANSPORTER"/>
    <property type="match status" value="1"/>
</dbReference>
<feature type="transmembrane region" description="Helical" evidence="1">
    <location>
        <begin position="397"/>
        <end position="424"/>
    </location>
</feature>
<dbReference type="EMBL" id="MJIL01000088">
    <property type="protein sequence ID" value="OLQ73133.1"/>
    <property type="molecule type" value="Genomic_DNA"/>
</dbReference>
<feature type="transmembrane region" description="Helical" evidence="1">
    <location>
        <begin position="277"/>
        <end position="300"/>
    </location>
</feature>
<gene>
    <name evidence="2" type="ORF">BIT28_25235</name>
</gene>
<feature type="transmembrane region" description="Helical" evidence="1">
    <location>
        <begin position="100"/>
        <end position="130"/>
    </location>
</feature>
<dbReference type="Pfam" id="PF02447">
    <property type="entry name" value="GntP_permease"/>
    <property type="match status" value="1"/>
</dbReference>